<organism evidence="2 3">
    <name type="scientific">Sporolactobacillus nakayamae</name>
    <dbReference type="NCBI Taxonomy" id="269670"/>
    <lineage>
        <taxon>Bacteria</taxon>
        <taxon>Bacillati</taxon>
        <taxon>Bacillota</taxon>
        <taxon>Bacilli</taxon>
        <taxon>Bacillales</taxon>
        <taxon>Sporolactobacillaceae</taxon>
        <taxon>Sporolactobacillus</taxon>
    </lineage>
</organism>
<dbReference type="AlphaFoldDB" id="A0A1I2V8U1"/>
<dbReference type="EMBL" id="FOOY01000025">
    <property type="protein sequence ID" value="SFG85652.1"/>
    <property type="molecule type" value="Genomic_DNA"/>
</dbReference>
<proteinExistence type="predicted"/>
<dbReference type="Proteomes" id="UP000198752">
    <property type="component" value="Unassembled WGS sequence"/>
</dbReference>
<sequence length="117" mass="13781">MKFIFVSVEFLLNFILGLLFFYVICLWILGIPYTAQDLGLAFVDPNSEKGDGILFLAIALFISLFYFPLLIFANRALYQKIKMKKKYYFLILFFSFLVGFSLITFLQLYSFHYLLFS</sequence>
<protein>
    <submittedName>
        <fullName evidence="2">Uncharacterized protein</fullName>
    </submittedName>
</protein>
<evidence type="ECO:0000313" key="2">
    <source>
        <dbReference type="EMBL" id="SFG85652.1"/>
    </source>
</evidence>
<feature type="transmembrane region" description="Helical" evidence="1">
    <location>
        <begin position="53"/>
        <end position="75"/>
    </location>
</feature>
<evidence type="ECO:0000256" key="1">
    <source>
        <dbReference type="SAM" id="Phobius"/>
    </source>
</evidence>
<keyword evidence="1" id="KW-0812">Transmembrane</keyword>
<feature type="transmembrane region" description="Helical" evidence="1">
    <location>
        <begin position="87"/>
        <end position="109"/>
    </location>
</feature>
<keyword evidence="1" id="KW-1133">Transmembrane helix</keyword>
<evidence type="ECO:0000313" key="3">
    <source>
        <dbReference type="Proteomes" id="UP000198752"/>
    </source>
</evidence>
<accession>A0A1I2V8U1</accession>
<keyword evidence="1" id="KW-0472">Membrane</keyword>
<name>A0A1I2V8U1_9BACL</name>
<gene>
    <name evidence="2" type="ORF">SAMN02982927_03006</name>
</gene>
<feature type="transmembrane region" description="Helical" evidence="1">
    <location>
        <begin position="12"/>
        <end position="33"/>
    </location>
</feature>
<reference evidence="3" key="1">
    <citation type="submission" date="2016-10" db="EMBL/GenBank/DDBJ databases">
        <authorList>
            <person name="Varghese N."/>
            <person name="Submissions S."/>
        </authorList>
    </citation>
    <scope>NUCLEOTIDE SEQUENCE [LARGE SCALE GENOMIC DNA]</scope>
    <source>
        <strain evidence="3">ATCC 700379</strain>
    </source>
</reference>
<keyword evidence="3" id="KW-1185">Reference proteome</keyword>